<dbReference type="UniPathway" id="UPA00895"/>
<feature type="transmembrane region" description="Helical" evidence="8">
    <location>
        <begin position="78"/>
        <end position="98"/>
    </location>
</feature>
<feature type="transmembrane region" description="Helical" evidence="8">
    <location>
        <begin position="119"/>
        <end position="138"/>
    </location>
</feature>
<keyword evidence="5 8" id="KW-0812">Transmembrane</keyword>
<evidence type="ECO:0000259" key="9">
    <source>
        <dbReference type="Pfam" id="PF07291"/>
    </source>
</evidence>
<dbReference type="Pfam" id="PF07291">
    <property type="entry name" value="MauE"/>
    <property type="match status" value="1"/>
</dbReference>
<evidence type="ECO:0000256" key="7">
    <source>
        <dbReference type="ARBA" id="ARBA00023136"/>
    </source>
</evidence>
<keyword evidence="7 8" id="KW-0472">Membrane</keyword>
<evidence type="ECO:0000313" key="10">
    <source>
        <dbReference type="EMBL" id="KGE67609.1"/>
    </source>
</evidence>
<accession>A0A0A1Z310</accession>
<evidence type="ECO:0000256" key="3">
    <source>
        <dbReference type="ARBA" id="ARBA00004856"/>
    </source>
</evidence>
<feature type="transmembrane region" description="Helical" evidence="8">
    <location>
        <begin position="51"/>
        <end position="72"/>
    </location>
</feature>
<evidence type="ECO:0000256" key="8">
    <source>
        <dbReference type="SAM" id="Phobius"/>
    </source>
</evidence>
<comment type="pathway">
    <text evidence="3">One-carbon metabolism; methylamine degradation.</text>
</comment>
<proteinExistence type="predicted"/>
<dbReference type="AlphaFoldDB" id="A0A0A1Z310"/>
<sequence length="180" mass="19202">MVIAYLHDPLVHLASSLGLAALLGGAALHKLRDRQHFTQVLSNYRLLPTRLTGMLALALPLLELLAAVGLLLSTWQPLAAGLAAGLLALYAGVLAVSVRRGTPIDDCGCHFGSRRQAPSAALVWRNVLLTLLALNLTVPMLARPLNWFDVVTLGFALLAGASLYLLANVLIATRTSLREL</sequence>
<evidence type="ECO:0000313" key="11">
    <source>
        <dbReference type="Proteomes" id="UP000030060"/>
    </source>
</evidence>
<organism evidence="10 11">
    <name type="scientific">Pseudomonas fluorescens LMG 5329</name>
    <dbReference type="NCBI Taxonomy" id="1324332"/>
    <lineage>
        <taxon>Bacteria</taxon>
        <taxon>Pseudomonadati</taxon>
        <taxon>Pseudomonadota</taxon>
        <taxon>Gammaproteobacteria</taxon>
        <taxon>Pseudomonadales</taxon>
        <taxon>Pseudomonadaceae</taxon>
        <taxon>Pseudomonas</taxon>
    </lineage>
</organism>
<feature type="domain" description="Methylamine utilisation protein MauE" evidence="9">
    <location>
        <begin position="12"/>
        <end position="136"/>
    </location>
</feature>
<reference evidence="10 11" key="1">
    <citation type="journal article" date="2013" name="Genome Announc.">
        <title>Draft Genome Sequence of Pseudomonas fluorescens LMG 5329, a White Line-Inducing Principle-Producing Bioindicator for the Mushroom Pathogen Pseudomonas tolaasii.</title>
        <authorList>
            <person name="Ghequire M.G."/>
            <person name="Rokni-Zadeh H."/>
            <person name="Zarrineh P."/>
            <person name="De Mot R."/>
        </authorList>
    </citation>
    <scope>NUCLEOTIDE SEQUENCE [LARGE SCALE GENOMIC DNA]</scope>
    <source>
        <strain evidence="10 11">LMG 5329</strain>
    </source>
</reference>
<name>A0A0A1Z310_PSEFL</name>
<evidence type="ECO:0000256" key="6">
    <source>
        <dbReference type="ARBA" id="ARBA00022989"/>
    </source>
</evidence>
<feature type="transmembrane region" description="Helical" evidence="8">
    <location>
        <begin position="12"/>
        <end position="31"/>
    </location>
</feature>
<dbReference type="InterPro" id="IPR009908">
    <property type="entry name" value="Methylamine_util_MauE"/>
</dbReference>
<comment type="function">
    <text evidence="1">May be specifically involved in the processing, transport, and/or maturation of the MADH beta-subunit.</text>
</comment>
<gene>
    <name evidence="10" type="ORF">K814_0112470</name>
</gene>
<evidence type="ECO:0000256" key="1">
    <source>
        <dbReference type="ARBA" id="ARBA00003475"/>
    </source>
</evidence>
<feature type="transmembrane region" description="Helical" evidence="8">
    <location>
        <begin position="150"/>
        <end position="171"/>
    </location>
</feature>
<comment type="caution">
    <text evidence="10">The sequence shown here is derived from an EMBL/GenBank/DDBJ whole genome shotgun (WGS) entry which is preliminary data.</text>
</comment>
<keyword evidence="6 8" id="KW-1133">Transmembrane helix</keyword>
<comment type="subcellular location">
    <subcellularLocation>
        <location evidence="2">Membrane</location>
        <topology evidence="2">Multi-pass membrane protein</topology>
    </subcellularLocation>
</comment>
<dbReference type="RefSeq" id="WP_038845878.1">
    <property type="nucleotide sequence ID" value="NZ_ASGY01000085.1"/>
</dbReference>
<evidence type="ECO:0000256" key="2">
    <source>
        <dbReference type="ARBA" id="ARBA00004141"/>
    </source>
</evidence>
<evidence type="ECO:0000256" key="4">
    <source>
        <dbReference type="ARBA" id="ARBA00019078"/>
    </source>
</evidence>
<dbReference type="Proteomes" id="UP000030060">
    <property type="component" value="Unassembled WGS sequence"/>
</dbReference>
<protein>
    <recommendedName>
        <fullName evidence="4">Methylamine utilization protein MauE</fullName>
    </recommendedName>
</protein>
<dbReference type="GO" id="GO:0030416">
    <property type="term" value="P:methylamine metabolic process"/>
    <property type="evidence" value="ECO:0007669"/>
    <property type="project" value="InterPro"/>
</dbReference>
<dbReference type="EMBL" id="ASGY01000085">
    <property type="protein sequence ID" value="KGE67609.1"/>
    <property type="molecule type" value="Genomic_DNA"/>
</dbReference>
<evidence type="ECO:0000256" key="5">
    <source>
        <dbReference type="ARBA" id="ARBA00022692"/>
    </source>
</evidence>
<dbReference type="GO" id="GO:0016020">
    <property type="term" value="C:membrane"/>
    <property type="evidence" value="ECO:0007669"/>
    <property type="project" value="UniProtKB-SubCell"/>
</dbReference>